<dbReference type="EMBL" id="MCGT01000017">
    <property type="protein sequence ID" value="ORX52727.1"/>
    <property type="molecule type" value="Genomic_DNA"/>
</dbReference>
<keyword evidence="6 7" id="KW-0119">Carbohydrate metabolism</keyword>
<dbReference type="EC" id="5.1.3.3" evidence="4 7"/>
<feature type="active site" description="Proton donor" evidence="8">
    <location>
        <position position="182"/>
    </location>
</feature>
<dbReference type="PANTHER" id="PTHR10091:SF0">
    <property type="entry name" value="GALACTOSE MUTAROTASE"/>
    <property type="match status" value="1"/>
</dbReference>
<dbReference type="STRING" id="101127.A0A1X2GFS3"/>
<comment type="pathway">
    <text evidence="2 7">Carbohydrate metabolism; hexose metabolism.</text>
</comment>
<dbReference type="InterPro" id="IPR018052">
    <property type="entry name" value="Ald1_epimerase_CS"/>
</dbReference>
<dbReference type="AlphaFoldDB" id="A0A1X2GFS3"/>
<dbReference type="InterPro" id="IPR014718">
    <property type="entry name" value="GH-type_carb-bd"/>
</dbReference>
<dbReference type="Gene3D" id="2.70.98.10">
    <property type="match status" value="1"/>
</dbReference>
<feature type="binding site" evidence="10">
    <location>
        <begin position="182"/>
        <end position="184"/>
    </location>
    <ligand>
        <name>beta-D-galactose</name>
        <dbReference type="ChEBI" id="CHEBI:27667"/>
    </ligand>
</feature>
<organism evidence="11 12">
    <name type="scientific">Hesseltinella vesiculosa</name>
    <dbReference type="NCBI Taxonomy" id="101127"/>
    <lineage>
        <taxon>Eukaryota</taxon>
        <taxon>Fungi</taxon>
        <taxon>Fungi incertae sedis</taxon>
        <taxon>Mucoromycota</taxon>
        <taxon>Mucoromycotina</taxon>
        <taxon>Mucoromycetes</taxon>
        <taxon>Mucorales</taxon>
        <taxon>Cunninghamellaceae</taxon>
        <taxon>Hesseltinella</taxon>
    </lineage>
</organism>
<comment type="caution">
    <text evidence="11">The sequence shown here is derived from an EMBL/GenBank/DDBJ whole genome shotgun (WGS) entry which is preliminary data.</text>
</comment>
<evidence type="ECO:0000256" key="1">
    <source>
        <dbReference type="ARBA" id="ARBA00001614"/>
    </source>
</evidence>
<dbReference type="UniPathway" id="UPA00242"/>
<dbReference type="InterPro" id="IPR008183">
    <property type="entry name" value="Aldose_1/G6P_1-epimerase"/>
</dbReference>
<keyword evidence="5 7" id="KW-0413">Isomerase</keyword>
<dbReference type="CDD" id="cd09019">
    <property type="entry name" value="galactose_mutarotase_like"/>
    <property type="match status" value="1"/>
</dbReference>
<dbReference type="Proteomes" id="UP000242146">
    <property type="component" value="Unassembled WGS sequence"/>
</dbReference>
<evidence type="ECO:0000256" key="7">
    <source>
        <dbReference type="PIRNR" id="PIRNR005096"/>
    </source>
</evidence>
<evidence type="ECO:0000256" key="4">
    <source>
        <dbReference type="ARBA" id="ARBA00013185"/>
    </source>
</evidence>
<dbReference type="GO" id="GO:0006006">
    <property type="term" value="P:glucose metabolic process"/>
    <property type="evidence" value="ECO:0007669"/>
    <property type="project" value="TreeGrafter"/>
</dbReference>
<dbReference type="PROSITE" id="PS00545">
    <property type="entry name" value="ALDOSE_1_EPIMERASE"/>
    <property type="match status" value="1"/>
</dbReference>
<dbReference type="InterPro" id="IPR011013">
    <property type="entry name" value="Gal_mutarotase_sf_dom"/>
</dbReference>
<gene>
    <name evidence="11" type="ORF">DM01DRAFT_1408060</name>
</gene>
<dbReference type="NCBIfam" id="NF008277">
    <property type="entry name" value="PRK11055.1"/>
    <property type="match status" value="1"/>
</dbReference>
<evidence type="ECO:0000256" key="3">
    <source>
        <dbReference type="ARBA" id="ARBA00006206"/>
    </source>
</evidence>
<protein>
    <recommendedName>
        <fullName evidence="4 7">Aldose 1-epimerase</fullName>
        <ecNumber evidence="4 7">5.1.3.3</ecNumber>
    </recommendedName>
</protein>
<dbReference type="GO" id="GO:0030246">
    <property type="term" value="F:carbohydrate binding"/>
    <property type="evidence" value="ECO:0007669"/>
    <property type="project" value="InterPro"/>
</dbReference>
<dbReference type="InterPro" id="IPR015443">
    <property type="entry name" value="Aldose_1-epimerase"/>
</dbReference>
<sequence>MPVTQLVLSDSENIVQYTLINDKKTLAVMVLNYGGIVSHILTPDKDGVIRDVVLGYDDYQGYTQPDNRYFGALVGRFANRIGQGKFTLDGKEYSLLTNNGPNALHGGEKGFDKQVWDVQVVSQQPPSIRLTYVSPDGDQGYPGTLTTHVTYTVGDDDSLTIDYEATLDMDAATSTIVNLTNHSYFNLAGPDLDPTVLNTLITMTKDVQGFLEMNYTNIPTGQHGTFERSPWMDFHTEKTIGQDIERVASTRGYDHPYVIHQDFVLDTTSLPLREAVVAKHPTSGIQLTFATTEPCFQFYTGNYISSDLKAKKAQHHAKLGPHAGFCLESSRFPDAPNHPNWRASVVVKPGEKYASQTVFKFSTNE</sequence>
<evidence type="ECO:0000313" key="11">
    <source>
        <dbReference type="EMBL" id="ORX52727.1"/>
    </source>
</evidence>
<evidence type="ECO:0000313" key="12">
    <source>
        <dbReference type="Proteomes" id="UP000242146"/>
    </source>
</evidence>
<dbReference type="GO" id="GO:0033499">
    <property type="term" value="P:galactose catabolic process via UDP-galactose, Leloir pathway"/>
    <property type="evidence" value="ECO:0007669"/>
    <property type="project" value="TreeGrafter"/>
</dbReference>
<comment type="catalytic activity">
    <reaction evidence="1 7">
        <text>alpha-D-glucose = beta-D-glucose</text>
        <dbReference type="Rhea" id="RHEA:10264"/>
        <dbReference type="ChEBI" id="CHEBI:15903"/>
        <dbReference type="ChEBI" id="CHEBI:17925"/>
        <dbReference type="EC" id="5.1.3.3"/>
    </reaction>
</comment>
<evidence type="ECO:0000256" key="9">
    <source>
        <dbReference type="PIRSR" id="PIRSR005096-2"/>
    </source>
</evidence>
<accession>A0A1X2GFS3</accession>
<name>A0A1X2GFS3_9FUNG</name>
<feature type="binding site" evidence="9">
    <location>
        <position position="254"/>
    </location>
    <ligand>
        <name>beta-D-galactose</name>
        <dbReference type="ChEBI" id="CHEBI:27667"/>
    </ligand>
</feature>
<feature type="binding site" evidence="10">
    <location>
        <begin position="79"/>
        <end position="80"/>
    </location>
    <ligand>
        <name>beta-D-galactose</name>
        <dbReference type="ChEBI" id="CHEBI:27667"/>
    </ligand>
</feature>
<evidence type="ECO:0000256" key="8">
    <source>
        <dbReference type="PIRSR" id="PIRSR005096-1"/>
    </source>
</evidence>
<dbReference type="Pfam" id="PF01263">
    <property type="entry name" value="Aldose_epim"/>
    <property type="match status" value="1"/>
</dbReference>
<dbReference type="PIRSF" id="PIRSF005096">
    <property type="entry name" value="GALM"/>
    <property type="match status" value="1"/>
</dbReference>
<comment type="similarity">
    <text evidence="3 7">Belongs to the aldose epimerase family.</text>
</comment>
<evidence type="ECO:0000256" key="10">
    <source>
        <dbReference type="PIRSR" id="PIRSR005096-3"/>
    </source>
</evidence>
<evidence type="ECO:0000256" key="2">
    <source>
        <dbReference type="ARBA" id="ARBA00005028"/>
    </source>
</evidence>
<evidence type="ECO:0000256" key="5">
    <source>
        <dbReference type="ARBA" id="ARBA00023235"/>
    </source>
</evidence>
<evidence type="ECO:0000256" key="6">
    <source>
        <dbReference type="ARBA" id="ARBA00023277"/>
    </source>
</evidence>
<dbReference type="OrthoDB" id="274691at2759"/>
<feature type="active site" description="Proton acceptor" evidence="8">
    <location>
        <position position="328"/>
    </location>
</feature>
<proteinExistence type="inferred from homology"/>
<dbReference type="SUPFAM" id="SSF74650">
    <property type="entry name" value="Galactose mutarotase-like"/>
    <property type="match status" value="1"/>
</dbReference>
<keyword evidence="12" id="KW-1185">Reference proteome</keyword>
<reference evidence="11 12" key="1">
    <citation type="submission" date="2016-07" db="EMBL/GenBank/DDBJ databases">
        <title>Pervasive Adenine N6-methylation of Active Genes in Fungi.</title>
        <authorList>
            <consortium name="DOE Joint Genome Institute"/>
            <person name="Mondo S.J."/>
            <person name="Dannebaum R.O."/>
            <person name="Kuo R.C."/>
            <person name="Labutti K."/>
            <person name="Haridas S."/>
            <person name="Kuo A."/>
            <person name="Salamov A."/>
            <person name="Ahrendt S.R."/>
            <person name="Lipzen A."/>
            <person name="Sullivan W."/>
            <person name="Andreopoulos W.B."/>
            <person name="Clum A."/>
            <person name="Lindquist E."/>
            <person name="Daum C."/>
            <person name="Ramamoorthy G.K."/>
            <person name="Gryganskyi A."/>
            <person name="Culley D."/>
            <person name="Magnuson J.K."/>
            <person name="James T.Y."/>
            <person name="O'Malley M.A."/>
            <person name="Stajich J.E."/>
            <person name="Spatafora J.W."/>
            <person name="Visel A."/>
            <person name="Grigoriev I.V."/>
        </authorList>
    </citation>
    <scope>NUCLEOTIDE SEQUENCE [LARGE SCALE GENOMIC DNA]</scope>
    <source>
        <strain evidence="11 12">NRRL 3301</strain>
    </source>
</reference>
<dbReference type="InterPro" id="IPR047215">
    <property type="entry name" value="Galactose_mutarotase-like"/>
</dbReference>
<dbReference type="PANTHER" id="PTHR10091">
    <property type="entry name" value="ALDOSE-1-EPIMERASE"/>
    <property type="match status" value="1"/>
</dbReference>
<dbReference type="GO" id="GO:0004034">
    <property type="term" value="F:aldose 1-epimerase activity"/>
    <property type="evidence" value="ECO:0007669"/>
    <property type="project" value="UniProtKB-EC"/>
</dbReference>